<keyword evidence="8" id="KW-0732">Signal</keyword>
<comment type="similarity">
    <text evidence="2 6">Belongs to the FKBP-type PPIase family.</text>
</comment>
<dbReference type="SUPFAM" id="SSF54534">
    <property type="entry name" value="FKBP-like"/>
    <property type="match status" value="1"/>
</dbReference>
<dbReference type="GO" id="GO:0016853">
    <property type="term" value="F:isomerase activity"/>
    <property type="evidence" value="ECO:0007669"/>
    <property type="project" value="UniProtKB-KW"/>
</dbReference>
<keyword evidence="11" id="KW-1185">Reference proteome</keyword>
<evidence type="ECO:0000256" key="7">
    <source>
        <dbReference type="SAM" id="MobiDB-lite"/>
    </source>
</evidence>
<feature type="chain" id="PRO_5045268837" description="Peptidyl-prolyl cis-trans isomerase" evidence="8">
    <location>
        <begin position="23"/>
        <end position="256"/>
    </location>
</feature>
<proteinExistence type="inferred from homology"/>
<dbReference type="EC" id="5.2.1.8" evidence="6"/>
<keyword evidence="4 5" id="KW-0413">Isomerase</keyword>
<dbReference type="RefSeq" id="WP_274152898.1">
    <property type="nucleotide sequence ID" value="NZ_CP117812.1"/>
</dbReference>
<evidence type="ECO:0000256" key="5">
    <source>
        <dbReference type="PROSITE-ProRule" id="PRU00277"/>
    </source>
</evidence>
<feature type="compositionally biased region" description="Basic and acidic residues" evidence="7">
    <location>
        <begin position="33"/>
        <end position="48"/>
    </location>
</feature>
<organism evidence="10 11">
    <name type="scientific">Lentisphaera profundi</name>
    <dbReference type="NCBI Taxonomy" id="1658616"/>
    <lineage>
        <taxon>Bacteria</taxon>
        <taxon>Pseudomonadati</taxon>
        <taxon>Lentisphaerota</taxon>
        <taxon>Lentisphaeria</taxon>
        <taxon>Lentisphaerales</taxon>
        <taxon>Lentisphaeraceae</taxon>
        <taxon>Lentisphaera</taxon>
    </lineage>
</organism>
<evidence type="ECO:0000313" key="11">
    <source>
        <dbReference type="Proteomes" id="UP001214250"/>
    </source>
</evidence>
<evidence type="ECO:0000256" key="3">
    <source>
        <dbReference type="ARBA" id="ARBA00023110"/>
    </source>
</evidence>
<dbReference type="InterPro" id="IPR036944">
    <property type="entry name" value="PPIase_FKBP_N_sf"/>
</dbReference>
<dbReference type="InterPro" id="IPR046357">
    <property type="entry name" value="PPIase_dom_sf"/>
</dbReference>
<protein>
    <recommendedName>
        <fullName evidence="6">Peptidyl-prolyl cis-trans isomerase</fullName>
        <ecNumber evidence="6">5.2.1.8</ecNumber>
    </recommendedName>
</protein>
<evidence type="ECO:0000313" key="10">
    <source>
        <dbReference type="EMBL" id="WDE98111.1"/>
    </source>
</evidence>
<name>A0ABY7VZ96_9BACT</name>
<evidence type="ECO:0000256" key="2">
    <source>
        <dbReference type="ARBA" id="ARBA00006577"/>
    </source>
</evidence>
<keyword evidence="3 5" id="KW-0697">Rotamase</keyword>
<dbReference type="InterPro" id="IPR000774">
    <property type="entry name" value="PPIase_FKBP_N"/>
</dbReference>
<dbReference type="Pfam" id="PF00254">
    <property type="entry name" value="FKBP_C"/>
    <property type="match status" value="1"/>
</dbReference>
<comment type="catalytic activity">
    <reaction evidence="1 5 6">
        <text>[protein]-peptidylproline (omega=180) = [protein]-peptidylproline (omega=0)</text>
        <dbReference type="Rhea" id="RHEA:16237"/>
        <dbReference type="Rhea" id="RHEA-COMP:10747"/>
        <dbReference type="Rhea" id="RHEA-COMP:10748"/>
        <dbReference type="ChEBI" id="CHEBI:83833"/>
        <dbReference type="ChEBI" id="CHEBI:83834"/>
        <dbReference type="EC" id="5.2.1.8"/>
    </reaction>
</comment>
<accession>A0ABY7VZ96</accession>
<evidence type="ECO:0000256" key="6">
    <source>
        <dbReference type="RuleBase" id="RU003915"/>
    </source>
</evidence>
<dbReference type="InterPro" id="IPR001179">
    <property type="entry name" value="PPIase_FKBP_dom"/>
</dbReference>
<evidence type="ECO:0000256" key="1">
    <source>
        <dbReference type="ARBA" id="ARBA00000971"/>
    </source>
</evidence>
<feature type="region of interest" description="Disordered" evidence="7">
    <location>
        <begin position="31"/>
        <end position="50"/>
    </location>
</feature>
<dbReference type="Gene3D" id="3.10.50.40">
    <property type="match status" value="1"/>
</dbReference>
<evidence type="ECO:0000256" key="8">
    <source>
        <dbReference type="SAM" id="SignalP"/>
    </source>
</evidence>
<dbReference type="EMBL" id="CP117812">
    <property type="protein sequence ID" value="WDE98111.1"/>
    <property type="molecule type" value="Genomic_DNA"/>
</dbReference>
<feature type="signal peptide" evidence="8">
    <location>
        <begin position="1"/>
        <end position="22"/>
    </location>
</feature>
<sequence length="256" mass="27414">MNSKFFFTTAAFSLMAMSSVFAQEPAKAAAAKPAHDHASHAGKPHVEKSTMTFEKASKVISYNEGINLGQRLSEAKEMDSAEFLKGIQAGVEGKKNTLYAEPVIMEAMNVMRTEMQKRQAADAAKFAEEQKGLSSTAKKDAFGDKAVVKTASGMEYVVLAAGAGENPKATDTVSVHYTGKLLNGTVFDSSVQRGTPVEFPLNGVIPGWTEGVQLMKPGAKYVFYIPSNLAYGPNGQGPIPANADLIFEVELLKIVK</sequence>
<dbReference type="Proteomes" id="UP001214250">
    <property type="component" value="Chromosome 2"/>
</dbReference>
<dbReference type="PROSITE" id="PS50059">
    <property type="entry name" value="FKBP_PPIASE"/>
    <property type="match status" value="1"/>
</dbReference>
<evidence type="ECO:0000259" key="9">
    <source>
        <dbReference type="PROSITE" id="PS50059"/>
    </source>
</evidence>
<gene>
    <name evidence="10" type="ORF">PQO03_20030</name>
</gene>
<dbReference type="Pfam" id="PF01346">
    <property type="entry name" value="FKBP_N"/>
    <property type="match status" value="1"/>
</dbReference>
<dbReference type="Gene3D" id="1.10.287.460">
    <property type="entry name" value="Peptidyl-prolyl cis-trans isomerase, FKBP-type, N-terminal domain"/>
    <property type="match status" value="1"/>
</dbReference>
<feature type="domain" description="PPIase FKBP-type" evidence="9">
    <location>
        <begin position="170"/>
        <end position="255"/>
    </location>
</feature>
<dbReference type="PANTHER" id="PTHR43811:SF57">
    <property type="entry name" value="FKBP-TYPE PEPTIDYL-PROLYL CIS-TRANS ISOMERASE FKPA-RELATED"/>
    <property type="match status" value="1"/>
</dbReference>
<reference evidence="10 11" key="1">
    <citation type="submission" date="2023-02" db="EMBL/GenBank/DDBJ databases">
        <title>Genome sequence of Lentisphaera profundi SAORIC-696.</title>
        <authorList>
            <person name="Kim e."/>
            <person name="Cho J.-C."/>
            <person name="Choi A."/>
            <person name="Kang I."/>
        </authorList>
    </citation>
    <scope>NUCLEOTIDE SEQUENCE [LARGE SCALE GENOMIC DNA]</scope>
    <source>
        <strain evidence="10 11">SAORIC-696</strain>
    </source>
</reference>
<evidence type="ECO:0000256" key="4">
    <source>
        <dbReference type="ARBA" id="ARBA00023235"/>
    </source>
</evidence>
<dbReference type="PANTHER" id="PTHR43811">
    <property type="entry name" value="FKBP-TYPE PEPTIDYL-PROLYL CIS-TRANS ISOMERASE FKPA"/>
    <property type="match status" value="1"/>
</dbReference>